<reference evidence="2 3" key="1">
    <citation type="submission" date="2024-04" db="EMBL/GenBank/DDBJ databases">
        <title>Genome sequencing and assembly of rice foliar adapted Chryseobacterium endophyticum OsEnb-ALM-A6.</title>
        <authorList>
            <person name="Kumar S."/>
            <person name="Javed M."/>
            <person name="Chouhan V."/>
            <person name="Charishma K."/>
            <person name="Patel A."/>
            <person name="Kumar M."/>
            <person name="Sahu K.P."/>
            <person name="Kumar A."/>
        </authorList>
    </citation>
    <scope>NUCLEOTIDE SEQUENCE [LARGE SCALE GENOMIC DNA]</scope>
    <source>
        <strain evidence="2 3">OsEnb-ALM-A6</strain>
    </source>
</reference>
<accession>A0AAU6WQ41</accession>
<gene>
    <name evidence="2" type="ORF">AAFP95_01150</name>
</gene>
<evidence type="ECO:0000313" key="2">
    <source>
        <dbReference type="EMBL" id="XAO74708.1"/>
    </source>
</evidence>
<dbReference type="EMBL" id="CP154834">
    <property type="protein sequence ID" value="XAO74708.1"/>
    <property type="molecule type" value="Genomic_DNA"/>
</dbReference>
<dbReference type="RefSeq" id="WP_345766725.1">
    <property type="nucleotide sequence ID" value="NZ_CP154834.1"/>
</dbReference>
<protein>
    <submittedName>
        <fullName evidence="2">Uncharacterized protein</fullName>
    </submittedName>
</protein>
<feature type="transmembrane region" description="Helical" evidence="1">
    <location>
        <begin position="39"/>
        <end position="55"/>
    </location>
</feature>
<keyword evidence="1" id="KW-0812">Transmembrane</keyword>
<evidence type="ECO:0000313" key="3">
    <source>
        <dbReference type="Proteomes" id="UP001463665"/>
    </source>
</evidence>
<name>A0AAU6WQ41_9FLAO</name>
<dbReference type="AlphaFoldDB" id="A0AAU6WQ41"/>
<proteinExistence type="predicted"/>
<feature type="transmembrane region" description="Helical" evidence="1">
    <location>
        <begin position="62"/>
        <end position="81"/>
    </location>
</feature>
<dbReference type="Proteomes" id="UP001463665">
    <property type="component" value="Chromosome"/>
</dbReference>
<keyword evidence="1" id="KW-0472">Membrane</keyword>
<keyword evidence="3" id="KW-1185">Reference proteome</keyword>
<organism evidence="2 3">
    <name type="scientific">Chryseobacterium endophyticum</name>
    <dbReference type="NCBI Taxonomy" id="1854762"/>
    <lineage>
        <taxon>Bacteria</taxon>
        <taxon>Pseudomonadati</taxon>
        <taxon>Bacteroidota</taxon>
        <taxon>Flavobacteriia</taxon>
        <taxon>Flavobacteriales</taxon>
        <taxon>Weeksellaceae</taxon>
        <taxon>Chryseobacterium group</taxon>
        <taxon>Chryseobacterium</taxon>
    </lineage>
</organism>
<sequence length="109" mass="12045">MRNQQQTQGIISIIALFCLVVGWFNLFSPEINNLLSRKIFYVLIGISFFLQAPFLKNKNFSYGMYAAAAAVCVLGGLLIPVGSGMESLKTLAVFVGLIITFSGRQSYRQ</sequence>
<keyword evidence="1" id="KW-1133">Transmembrane helix</keyword>
<feature type="transmembrane region" description="Helical" evidence="1">
    <location>
        <begin position="9"/>
        <end position="27"/>
    </location>
</feature>
<evidence type="ECO:0000256" key="1">
    <source>
        <dbReference type="SAM" id="Phobius"/>
    </source>
</evidence>